<dbReference type="InterPro" id="IPR025273">
    <property type="entry name" value="DUF4064"/>
</dbReference>
<feature type="transmembrane region" description="Helical" evidence="1">
    <location>
        <begin position="7"/>
        <end position="31"/>
    </location>
</feature>
<gene>
    <name evidence="3" type="ORF">GCM10007063_09340</name>
</gene>
<dbReference type="Pfam" id="PF13273">
    <property type="entry name" value="DUF4064"/>
    <property type="match status" value="1"/>
</dbReference>
<comment type="caution">
    <text evidence="3">The sequence shown here is derived from an EMBL/GenBank/DDBJ whole genome shotgun (WGS) entry which is preliminary data.</text>
</comment>
<sequence>MSRTGEIVLTIIGALIYGLFTVVGGFMVWLFNNEAVWNQAKEEITQQQPGMAAGDMDAVLGMMQGSGWYLIILTVISVILGIVSIVFVKGDKKPKAAGIILIVTAVLSTIITFGGMIFSGIFYLIAGIMCLARKAPAPVSQETVE</sequence>
<evidence type="ECO:0000256" key="1">
    <source>
        <dbReference type="SAM" id="Phobius"/>
    </source>
</evidence>
<keyword evidence="1" id="KW-1133">Transmembrane helix</keyword>
<feature type="transmembrane region" description="Helical" evidence="1">
    <location>
        <begin position="100"/>
        <end position="126"/>
    </location>
</feature>
<dbReference type="Proteomes" id="UP000658382">
    <property type="component" value="Unassembled WGS sequence"/>
</dbReference>
<feature type="transmembrane region" description="Helical" evidence="1">
    <location>
        <begin position="68"/>
        <end position="88"/>
    </location>
</feature>
<keyword evidence="1" id="KW-0812">Transmembrane</keyword>
<name>A0A917PS20_9BACI</name>
<protein>
    <submittedName>
        <fullName evidence="3">Membrane protein</fullName>
    </submittedName>
</protein>
<organism evidence="3 4">
    <name type="scientific">Lentibacillus kapialis</name>
    <dbReference type="NCBI Taxonomy" id="340214"/>
    <lineage>
        <taxon>Bacteria</taxon>
        <taxon>Bacillati</taxon>
        <taxon>Bacillota</taxon>
        <taxon>Bacilli</taxon>
        <taxon>Bacillales</taxon>
        <taxon>Bacillaceae</taxon>
        <taxon>Lentibacillus</taxon>
    </lineage>
</organism>
<keyword evidence="1" id="KW-0472">Membrane</keyword>
<dbReference type="EMBL" id="BMNQ01000007">
    <property type="protein sequence ID" value="GGJ88912.1"/>
    <property type="molecule type" value="Genomic_DNA"/>
</dbReference>
<feature type="domain" description="DUF4064" evidence="2">
    <location>
        <begin position="2"/>
        <end position="110"/>
    </location>
</feature>
<accession>A0A917PS20</accession>
<dbReference type="AlphaFoldDB" id="A0A917PS20"/>
<evidence type="ECO:0000259" key="2">
    <source>
        <dbReference type="Pfam" id="PF13273"/>
    </source>
</evidence>
<proteinExistence type="predicted"/>
<evidence type="ECO:0000313" key="4">
    <source>
        <dbReference type="Proteomes" id="UP000658382"/>
    </source>
</evidence>
<evidence type="ECO:0000313" key="3">
    <source>
        <dbReference type="EMBL" id="GGJ88912.1"/>
    </source>
</evidence>
<reference evidence="3" key="1">
    <citation type="journal article" date="2014" name="Int. J. Syst. Evol. Microbiol.">
        <title>Complete genome sequence of Corynebacterium casei LMG S-19264T (=DSM 44701T), isolated from a smear-ripened cheese.</title>
        <authorList>
            <consortium name="US DOE Joint Genome Institute (JGI-PGF)"/>
            <person name="Walter F."/>
            <person name="Albersmeier A."/>
            <person name="Kalinowski J."/>
            <person name="Ruckert C."/>
        </authorList>
    </citation>
    <scope>NUCLEOTIDE SEQUENCE</scope>
    <source>
        <strain evidence="3">JCM 12580</strain>
    </source>
</reference>
<reference evidence="3" key="2">
    <citation type="submission" date="2020-09" db="EMBL/GenBank/DDBJ databases">
        <authorList>
            <person name="Sun Q."/>
            <person name="Ohkuma M."/>
        </authorList>
    </citation>
    <scope>NUCLEOTIDE SEQUENCE</scope>
    <source>
        <strain evidence="3">JCM 12580</strain>
    </source>
</reference>
<dbReference type="RefSeq" id="WP_188631919.1">
    <property type="nucleotide sequence ID" value="NZ_BMNQ01000007.1"/>
</dbReference>
<keyword evidence="4" id="KW-1185">Reference proteome</keyword>